<dbReference type="EMBL" id="BBMR01000003">
    <property type="protein sequence ID" value="GAL18876.1"/>
    <property type="molecule type" value="Genomic_DNA"/>
</dbReference>
<dbReference type="Pfam" id="PF02274">
    <property type="entry name" value="ADI"/>
    <property type="match status" value="1"/>
</dbReference>
<evidence type="ECO:0000256" key="2">
    <source>
        <dbReference type="ARBA" id="ARBA00022679"/>
    </source>
</evidence>
<dbReference type="SUPFAM" id="SSF55909">
    <property type="entry name" value="Pentein"/>
    <property type="match status" value="1"/>
</dbReference>
<dbReference type="Gene3D" id="3.75.10.10">
    <property type="entry name" value="L-arginine/glycine Amidinotransferase, Chain A"/>
    <property type="match status" value="1"/>
</dbReference>
<comment type="caution">
    <text evidence="3">The sequence shown here is derived from an EMBL/GenBank/DDBJ whole genome shotgun (WGS) entry which is preliminary data.</text>
</comment>
<comment type="similarity">
    <text evidence="1">Belongs to the amidinotransferase family.</text>
</comment>
<organism evidence="3 4">
    <name type="scientific">Vibrio maritimus</name>
    <dbReference type="NCBI Taxonomy" id="990268"/>
    <lineage>
        <taxon>Bacteria</taxon>
        <taxon>Pseudomonadati</taxon>
        <taxon>Pseudomonadota</taxon>
        <taxon>Gammaproteobacteria</taxon>
        <taxon>Vibrionales</taxon>
        <taxon>Vibrionaceae</taxon>
        <taxon>Vibrio</taxon>
    </lineage>
</organism>
<dbReference type="STRING" id="990268.JCM19235_2299"/>
<name>A0A090RUA5_9VIBR</name>
<evidence type="ECO:0000256" key="1">
    <source>
        <dbReference type="ARBA" id="ARBA00006943"/>
    </source>
</evidence>
<dbReference type="GO" id="GO:0015067">
    <property type="term" value="F:amidinotransferase activity"/>
    <property type="evidence" value="ECO:0007669"/>
    <property type="project" value="InterPro"/>
</dbReference>
<dbReference type="Proteomes" id="UP000029228">
    <property type="component" value="Unassembled WGS sequence"/>
</dbReference>
<proteinExistence type="inferred from homology"/>
<sequence length="222" mass="25012">MFERDNTLVIEDEIIDTYCRIQCRRKSHELMYRDITKHAEENGQYHLAMPRPSIHVDQSDETIPYLEGGDVFILDKDILVGHAGIGSSYAGIEWLRNRLEPKGYRVHTIELSRKFIHLDCVFMTPRPGLAACNLDGVKGGKAAFPAFMQDWTWIDVTEKECKAMGANSVNLAPNKPIIGSEHTRLIAELEKHGVECITLPYATTSMFGGGPRCSTHPLKRKA</sequence>
<dbReference type="InterPro" id="IPR033195">
    <property type="entry name" value="AmidinoTrfase"/>
</dbReference>
<dbReference type="AlphaFoldDB" id="A0A090RUA5"/>
<evidence type="ECO:0000313" key="3">
    <source>
        <dbReference type="EMBL" id="GAL18876.1"/>
    </source>
</evidence>
<protein>
    <submittedName>
        <fullName evidence="3">Amidinotransferase</fullName>
    </submittedName>
</protein>
<accession>A0A090RUA5</accession>
<reference evidence="3 4" key="1">
    <citation type="submission" date="2014-09" db="EMBL/GenBank/DDBJ databases">
        <title>Vibrio maritimus JCM 19235. (C45) whole genome shotgun sequence.</title>
        <authorList>
            <person name="Sawabe T."/>
            <person name="Meirelles P."/>
            <person name="Nakanishi M."/>
            <person name="Sayaka M."/>
            <person name="Hattori M."/>
            <person name="Ohkuma M."/>
        </authorList>
    </citation>
    <scope>NUCLEOTIDE SEQUENCE [LARGE SCALE GENOMIC DNA]</scope>
    <source>
        <strain evidence="4">JCM19235</strain>
    </source>
</reference>
<dbReference type="PANTHER" id="PTHR10488">
    <property type="entry name" value="GLYCINE AMIDINOTRANSFERASE, MITOCHONDRIAL"/>
    <property type="match status" value="1"/>
</dbReference>
<keyword evidence="2 3" id="KW-0808">Transferase</keyword>
<dbReference type="PANTHER" id="PTHR10488:SF1">
    <property type="entry name" value="GLYCINE AMIDINOTRANSFERASE, MITOCHONDRIAL"/>
    <property type="match status" value="1"/>
</dbReference>
<gene>
    <name evidence="3" type="ORF">JCM19235_2299</name>
</gene>
<keyword evidence="4" id="KW-1185">Reference proteome</keyword>
<evidence type="ECO:0000313" key="4">
    <source>
        <dbReference type="Proteomes" id="UP000029228"/>
    </source>
</evidence>